<keyword evidence="4" id="KW-0460">Magnesium</keyword>
<accession>A0ABR7HNR0</accession>
<dbReference type="SUPFAM" id="SSF56784">
    <property type="entry name" value="HAD-like"/>
    <property type="match status" value="1"/>
</dbReference>
<dbReference type="InterPro" id="IPR051400">
    <property type="entry name" value="HAD-like_hydrolase"/>
</dbReference>
<keyword evidence="6" id="KW-1185">Reference proteome</keyword>
<dbReference type="InterPro" id="IPR023214">
    <property type="entry name" value="HAD_sf"/>
</dbReference>
<comment type="cofactor">
    <cofactor evidence="1">
        <name>Mg(2+)</name>
        <dbReference type="ChEBI" id="CHEBI:18420"/>
    </cofactor>
</comment>
<reference evidence="5 6" key="1">
    <citation type="submission" date="2020-08" db="EMBL/GenBank/DDBJ databases">
        <title>Genome public.</title>
        <authorList>
            <person name="Liu C."/>
            <person name="Sun Q."/>
        </authorList>
    </citation>
    <scope>NUCLEOTIDE SEQUENCE [LARGE SCALE GENOMIC DNA]</scope>
    <source>
        <strain evidence="5 6">NSJ-71</strain>
    </source>
</reference>
<evidence type="ECO:0000256" key="1">
    <source>
        <dbReference type="ARBA" id="ARBA00001946"/>
    </source>
</evidence>
<dbReference type="EMBL" id="JACOPS010000007">
    <property type="protein sequence ID" value="MBC5729175.1"/>
    <property type="molecule type" value="Genomic_DNA"/>
</dbReference>
<evidence type="ECO:0000256" key="2">
    <source>
        <dbReference type="ARBA" id="ARBA00022723"/>
    </source>
</evidence>
<dbReference type="InterPro" id="IPR006439">
    <property type="entry name" value="HAD-SF_hydro_IA"/>
</dbReference>
<organism evidence="5 6">
    <name type="scientific">Ruminococcus intestinalis</name>
    <dbReference type="NCBI Taxonomy" id="2763066"/>
    <lineage>
        <taxon>Bacteria</taxon>
        <taxon>Bacillati</taxon>
        <taxon>Bacillota</taxon>
        <taxon>Clostridia</taxon>
        <taxon>Eubacteriales</taxon>
        <taxon>Oscillospiraceae</taxon>
        <taxon>Ruminococcus</taxon>
    </lineage>
</organism>
<dbReference type="SFLD" id="SFLDG01129">
    <property type="entry name" value="C1.5:_HAD__Beta-PGM__Phosphata"/>
    <property type="match status" value="1"/>
</dbReference>
<evidence type="ECO:0000313" key="5">
    <source>
        <dbReference type="EMBL" id="MBC5729175.1"/>
    </source>
</evidence>
<keyword evidence="3 5" id="KW-0378">Hydrolase</keyword>
<dbReference type="RefSeq" id="WP_186936378.1">
    <property type="nucleotide sequence ID" value="NZ_JACOPS010000007.1"/>
</dbReference>
<sequence>MYKNCVFDLYGTLIDINTDEWSIELWEKMAVYYGYKGAIYTAEELNEEYGKLVEAEKKAVHRRHKDYSVIDIKIDKVFKKLYNQKGVKVTKAVVEQTCAVFRCFSTKYIKLYDGVTELLDALKANGKKIYLLSNAQRSFTANEMDMLGLTKYFDGICISSDEECSKPDSHYFEILFDRYGLEKNESIMIGNDYISDIKGAHDFGIDSLYIHQSISPEIEGELLSNYNIMDGDVHKMKELLLKGE</sequence>
<dbReference type="Gene3D" id="3.40.50.1000">
    <property type="entry name" value="HAD superfamily/HAD-like"/>
    <property type="match status" value="1"/>
</dbReference>
<dbReference type="InterPro" id="IPR036412">
    <property type="entry name" value="HAD-like_sf"/>
</dbReference>
<dbReference type="Gene3D" id="1.10.150.520">
    <property type="match status" value="1"/>
</dbReference>
<dbReference type="GO" id="GO:0016787">
    <property type="term" value="F:hydrolase activity"/>
    <property type="evidence" value="ECO:0007669"/>
    <property type="project" value="UniProtKB-KW"/>
</dbReference>
<evidence type="ECO:0000256" key="4">
    <source>
        <dbReference type="ARBA" id="ARBA00022842"/>
    </source>
</evidence>
<evidence type="ECO:0000256" key="3">
    <source>
        <dbReference type="ARBA" id="ARBA00022801"/>
    </source>
</evidence>
<keyword evidence="2" id="KW-0479">Metal-binding</keyword>
<dbReference type="Proteomes" id="UP000636755">
    <property type="component" value="Unassembled WGS sequence"/>
</dbReference>
<dbReference type="Pfam" id="PF00702">
    <property type="entry name" value="Hydrolase"/>
    <property type="match status" value="1"/>
</dbReference>
<protein>
    <submittedName>
        <fullName evidence="5">HAD family hydrolase</fullName>
    </submittedName>
</protein>
<dbReference type="PRINTS" id="PR00413">
    <property type="entry name" value="HADHALOGNASE"/>
</dbReference>
<evidence type="ECO:0000313" key="6">
    <source>
        <dbReference type="Proteomes" id="UP000636755"/>
    </source>
</evidence>
<dbReference type="PANTHER" id="PTHR46470:SF2">
    <property type="entry name" value="GLYCERALDEHYDE 3-PHOSPHATE PHOSPHATASE"/>
    <property type="match status" value="1"/>
</dbReference>
<name>A0ABR7HNR0_9FIRM</name>
<dbReference type="PANTHER" id="PTHR46470">
    <property type="entry name" value="N-ACYLNEURAMINATE-9-PHOSPHATASE"/>
    <property type="match status" value="1"/>
</dbReference>
<dbReference type="SFLD" id="SFLDS00003">
    <property type="entry name" value="Haloacid_Dehalogenase"/>
    <property type="match status" value="1"/>
</dbReference>
<dbReference type="NCBIfam" id="TIGR01549">
    <property type="entry name" value="HAD-SF-IA-v1"/>
    <property type="match status" value="1"/>
</dbReference>
<comment type="caution">
    <text evidence="5">The sequence shown here is derived from an EMBL/GenBank/DDBJ whole genome shotgun (WGS) entry which is preliminary data.</text>
</comment>
<proteinExistence type="predicted"/>
<gene>
    <name evidence="5" type="ORF">H8R91_11705</name>
</gene>